<dbReference type="PANTHER" id="PTHR15938">
    <property type="entry name" value="TBP-1 INTERACTING PROTEIN"/>
    <property type="match status" value="1"/>
</dbReference>
<feature type="compositionally biased region" description="Acidic residues" evidence="9">
    <location>
        <begin position="7"/>
        <end position="53"/>
    </location>
</feature>
<dbReference type="InterPro" id="IPR040661">
    <property type="entry name" value="LZ3wCH"/>
</dbReference>
<evidence type="ECO:0000256" key="1">
    <source>
        <dbReference type="ARBA" id="ARBA00004123"/>
    </source>
</evidence>
<evidence type="ECO:0000313" key="13">
    <source>
        <dbReference type="Proteomes" id="UP000002630"/>
    </source>
</evidence>
<dbReference type="GO" id="GO:0120231">
    <property type="term" value="C:DNA recombinase auxiliary factor complex"/>
    <property type="evidence" value="ECO:0007669"/>
    <property type="project" value="TreeGrafter"/>
</dbReference>
<comment type="similarity">
    <text evidence="2">Belongs to the HOP2 family.</text>
</comment>
<dbReference type="AlphaFoldDB" id="D7G4U2"/>
<evidence type="ECO:0000256" key="9">
    <source>
        <dbReference type="SAM" id="MobiDB-lite"/>
    </source>
</evidence>
<feature type="region of interest" description="Disordered" evidence="9">
    <location>
        <begin position="1"/>
        <end position="114"/>
    </location>
</feature>
<gene>
    <name evidence="12" type="ORF">Esi_0058_0087</name>
</gene>
<dbReference type="Pfam" id="PF07106">
    <property type="entry name" value="WHD_TBPIP"/>
    <property type="match status" value="1"/>
</dbReference>
<dbReference type="GO" id="GO:0000709">
    <property type="term" value="P:meiotic joint molecule formation"/>
    <property type="evidence" value="ECO:0007669"/>
    <property type="project" value="TreeGrafter"/>
</dbReference>
<organism evidence="12 13">
    <name type="scientific">Ectocarpus siliculosus</name>
    <name type="common">Brown alga</name>
    <name type="synonym">Conferva siliculosa</name>
    <dbReference type="NCBI Taxonomy" id="2880"/>
    <lineage>
        <taxon>Eukaryota</taxon>
        <taxon>Sar</taxon>
        <taxon>Stramenopiles</taxon>
        <taxon>Ochrophyta</taxon>
        <taxon>PX clade</taxon>
        <taxon>Phaeophyceae</taxon>
        <taxon>Ectocarpales</taxon>
        <taxon>Ectocarpaceae</taxon>
        <taxon>Ectocarpus</taxon>
    </lineage>
</organism>
<dbReference type="STRING" id="2880.D7G4U2"/>
<evidence type="ECO:0000256" key="6">
    <source>
        <dbReference type="ARBA" id="ARBA00023242"/>
    </source>
</evidence>
<dbReference type="Gene3D" id="1.10.10.10">
    <property type="entry name" value="Winged helix-like DNA-binding domain superfamily/Winged helix DNA-binding domain"/>
    <property type="match status" value="1"/>
</dbReference>
<dbReference type="GO" id="GO:0120230">
    <property type="term" value="F:recombinase activator activity"/>
    <property type="evidence" value="ECO:0007669"/>
    <property type="project" value="TreeGrafter"/>
</dbReference>
<dbReference type="PANTHER" id="PTHR15938:SF0">
    <property type="entry name" value="HOMOLOGOUS-PAIRING PROTEIN 2 HOMOLOG"/>
    <property type="match status" value="1"/>
</dbReference>
<feature type="compositionally biased region" description="Gly residues" evidence="9">
    <location>
        <begin position="86"/>
        <end position="106"/>
    </location>
</feature>
<keyword evidence="7" id="KW-0469">Meiosis</keyword>
<dbReference type="Proteomes" id="UP000002630">
    <property type="component" value="Linkage Group LG08"/>
</dbReference>
<evidence type="ECO:0000259" key="11">
    <source>
        <dbReference type="Pfam" id="PF18517"/>
    </source>
</evidence>
<feature type="domain" description="Leucine zipper with capping helix" evidence="11">
    <location>
        <begin position="263"/>
        <end position="313"/>
    </location>
</feature>
<dbReference type="InterPro" id="IPR036388">
    <property type="entry name" value="WH-like_DNA-bd_sf"/>
</dbReference>
<feature type="domain" description="Homologous-pairing protein 2 winged helix" evidence="10">
    <location>
        <begin position="115"/>
        <end position="174"/>
    </location>
</feature>
<comment type="subcellular location">
    <subcellularLocation>
        <location evidence="1">Nucleus</location>
    </subcellularLocation>
</comment>
<dbReference type="GO" id="GO:0010774">
    <property type="term" value="P:meiotic strand invasion involved in reciprocal meiotic recombination"/>
    <property type="evidence" value="ECO:0007669"/>
    <property type="project" value="TreeGrafter"/>
</dbReference>
<dbReference type="InterPro" id="IPR010776">
    <property type="entry name" value="Hop2_WH_dom"/>
</dbReference>
<dbReference type="EMBL" id="FN648796">
    <property type="protein sequence ID" value="CBJ27185.1"/>
    <property type="molecule type" value="Genomic_DNA"/>
</dbReference>
<evidence type="ECO:0000256" key="7">
    <source>
        <dbReference type="ARBA" id="ARBA00023254"/>
    </source>
</evidence>
<evidence type="ECO:0000256" key="2">
    <source>
        <dbReference type="ARBA" id="ARBA00007922"/>
    </source>
</evidence>
<dbReference type="OMA" id="NFKMATA"/>
<keyword evidence="6" id="KW-0539">Nucleus</keyword>
<name>D7G4U2_ECTSI</name>
<evidence type="ECO:0000259" key="10">
    <source>
        <dbReference type="Pfam" id="PF07106"/>
    </source>
</evidence>
<dbReference type="InParanoid" id="D7G4U2"/>
<sequence length="319" mass="33904">MAGGGDDSSEEFVEDDSACGEEEEEDGDSSASFESEEDEDDDDDGATGDDSDVFETPIKARKRARTPSQQPATAATAAPSSSSVGGSTGANGGTAAGKKGPAGAGASGSAPKTPKAAVSDYMLQSNRPYSYINVFDNLRKKIPKAMVQKLLDELVRDGTLKLQEYGKARIYYANQDALPNGAGDASADKMRTLDQEAKTLTSQLEIVSKQEQQTRARASSLSCQPTDDELTKKLANCAQELEQAEARNGAAKGQGRSVAAGGMKTAKQSFNKFRALWVTRKRNAMDVVDMIADGMEKKPKVVMEMLGVEPDEDPIPPKM</sequence>
<evidence type="ECO:0000256" key="3">
    <source>
        <dbReference type="ARBA" id="ARBA00016093"/>
    </source>
</evidence>
<protein>
    <recommendedName>
        <fullName evidence="3">Homologous-pairing protein 2 homolog</fullName>
    </recommendedName>
</protein>
<accession>D7G4U2</accession>
<feature type="coiled-coil region" evidence="8">
    <location>
        <begin position="190"/>
        <end position="254"/>
    </location>
</feature>
<feature type="compositionally biased region" description="Low complexity" evidence="9">
    <location>
        <begin position="71"/>
        <end position="85"/>
    </location>
</feature>
<evidence type="ECO:0000256" key="4">
    <source>
        <dbReference type="ARBA" id="ARBA00023054"/>
    </source>
</evidence>
<dbReference type="EMBL" id="FN649733">
    <property type="protein sequence ID" value="CBJ27185.1"/>
    <property type="molecule type" value="Genomic_DNA"/>
</dbReference>
<dbReference type="OrthoDB" id="272266at2759"/>
<evidence type="ECO:0000256" key="5">
    <source>
        <dbReference type="ARBA" id="ARBA00023172"/>
    </source>
</evidence>
<dbReference type="eggNOG" id="KOG4603">
    <property type="taxonomic scope" value="Eukaryota"/>
</dbReference>
<dbReference type="GO" id="GO:0003690">
    <property type="term" value="F:double-stranded DNA binding"/>
    <property type="evidence" value="ECO:0007669"/>
    <property type="project" value="TreeGrafter"/>
</dbReference>
<dbReference type="Pfam" id="PF18517">
    <property type="entry name" value="LZ3wCH"/>
    <property type="match status" value="1"/>
</dbReference>
<reference evidence="12 13" key="1">
    <citation type="journal article" date="2010" name="Nature">
        <title>The Ectocarpus genome and the independent evolution of multicellularity in brown algae.</title>
        <authorList>
            <person name="Cock J.M."/>
            <person name="Sterck L."/>
            <person name="Rouze P."/>
            <person name="Scornet D."/>
            <person name="Allen A.E."/>
            <person name="Amoutzias G."/>
            <person name="Anthouard V."/>
            <person name="Artiguenave F."/>
            <person name="Aury J.M."/>
            <person name="Badger J.H."/>
            <person name="Beszteri B."/>
            <person name="Billiau K."/>
            <person name="Bonnet E."/>
            <person name="Bothwell J.H."/>
            <person name="Bowler C."/>
            <person name="Boyen C."/>
            <person name="Brownlee C."/>
            <person name="Carrano C.J."/>
            <person name="Charrier B."/>
            <person name="Cho G.Y."/>
            <person name="Coelho S.M."/>
            <person name="Collen J."/>
            <person name="Corre E."/>
            <person name="Da Silva C."/>
            <person name="Delage L."/>
            <person name="Delaroque N."/>
            <person name="Dittami S.M."/>
            <person name="Doulbeau S."/>
            <person name="Elias M."/>
            <person name="Farnham G."/>
            <person name="Gachon C.M."/>
            <person name="Gschloessl B."/>
            <person name="Heesch S."/>
            <person name="Jabbari K."/>
            <person name="Jubin C."/>
            <person name="Kawai H."/>
            <person name="Kimura K."/>
            <person name="Kloareg B."/>
            <person name="Kupper F.C."/>
            <person name="Lang D."/>
            <person name="Le Bail A."/>
            <person name="Leblanc C."/>
            <person name="Lerouge P."/>
            <person name="Lohr M."/>
            <person name="Lopez P.J."/>
            <person name="Martens C."/>
            <person name="Maumus F."/>
            <person name="Michel G."/>
            <person name="Miranda-Saavedra D."/>
            <person name="Morales J."/>
            <person name="Moreau H."/>
            <person name="Motomura T."/>
            <person name="Nagasato C."/>
            <person name="Napoli C.A."/>
            <person name="Nelson D.R."/>
            <person name="Nyvall-Collen P."/>
            <person name="Peters A.F."/>
            <person name="Pommier C."/>
            <person name="Potin P."/>
            <person name="Poulain J."/>
            <person name="Quesneville H."/>
            <person name="Read B."/>
            <person name="Rensing S.A."/>
            <person name="Ritter A."/>
            <person name="Rousvoal S."/>
            <person name="Samanta M."/>
            <person name="Samson G."/>
            <person name="Schroeder D.C."/>
            <person name="Segurens B."/>
            <person name="Strittmatter M."/>
            <person name="Tonon T."/>
            <person name="Tregear J.W."/>
            <person name="Valentin K."/>
            <person name="von Dassow P."/>
            <person name="Yamagishi T."/>
            <person name="Van de Peer Y."/>
            <person name="Wincker P."/>
        </authorList>
    </citation>
    <scope>NUCLEOTIDE SEQUENCE [LARGE SCALE GENOMIC DNA]</scope>
    <source>
        <strain evidence="13">Ec32 / CCAP1310/4</strain>
    </source>
</reference>
<keyword evidence="4 8" id="KW-0175">Coiled coil</keyword>
<keyword evidence="13" id="KW-1185">Reference proteome</keyword>
<dbReference type="GO" id="GO:0000794">
    <property type="term" value="C:condensed nuclear chromosome"/>
    <property type="evidence" value="ECO:0007669"/>
    <property type="project" value="TreeGrafter"/>
</dbReference>
<evidence type="ECO:0000256" key="8">
    <source>
        <dbReference type="SAM" id="Coils"/>
    </source>
</evidence>
<keyword evidence="5" id="KW-0233">DNA recombination</keyword>
<evidence type="ECO:0000313" key="12">
    <source>
        <dbReference type="EMBL" id="CBJ27185.1"/>
    </source>
</evidence>
<dbReference type="GO" id="GO:0007129">
    <property type="term" value="P:homologous chromosome pairing at meiosis"/>
    <property type="evidence" value="ECO:0007669"/>
    <property type="project" value="TreeGrafter"/>
</dbReference>
<proteinExistence type="inferred from homology"/>